<gene>
    <name evidence="3" type="ordered locus">Marky_0255</name>
</gene>
<sequence>MTAVRKALVWTFIASWTWAGLYYLAGGRLTSPTFPAFSLVYMWIPGLVALLLARQEGVRLGVWARPNRYWLLAWGLPIALSLLAILPSLAFAPYVGLEVIRALLPPEAAQVPDAFLWGALLVQSLLAGATVNLVFALGEELMWRGYLWERLKPLGFWRAALVIGVAWGLWHAPLILQGFNYPQHPGLGVVWMVAFTTLLTPWMLYLRERGGAILVAALFHGTLNASAGLSLVVVARTNDLTVGLLGLAGFFVLLAANLALRGLRPAEG</sequence>
<dbReference type="STRING" id="869210.Marky_0255"/>
<accession>F2NNK1</accession>
<feature type="transmembrane region" description="Helical" evidence="1">
    <location>
        <begin position="7"/>
        <end position="24"/>
    </location>
</feature>
<dbReference type="GO" id="GO:0080120">
    <property type="term" value="P:CAAX-box protein maturation"/>
    <property type="evidence" value="ECO:0007669"/>
    <property type="project" value="UniProtKB-ARBA"/>
</dbReference>
<feature type="transmembrane region" description="Helical" evidence="1">
    <location>
        <begin position="188"/>
        <end position="206"/>
    </location>
</feature>
<feature type="transmembrane region" description="Helical" evidence="1">
    <location>
        <begin position="114"/>
        <end position="135"/>
    </location>
</feature>
<feature type="domain" description="CAAX prenyl protease 2/Lysostaphin resistance protein A-like" evidence="2">
    <location>
        <begin position="124"/>
        <end position="225"/>
    </location>
</feature>
<proteinExistence type="predicted"/>
<feature type="transmembrane region" description="Helical" evidence="1">
    <location>
        <begin position="156"/>
        <end position="176"/>
    </location>
</feature>
<dbReference type="eggNOG" id="COG1266">
    <property type="taxonomic scope" value="Bacteria"/>
</dbReference>
<feature type="transmembrane region" description="Helical" evidence="1">
    <location>
        <begin position="213"/>
        <end position="234"/>
    </location>
</feature>
<evidence type="ECO:0000313" key="4">
    <source>
        <dbReference type="Proteomes" id="UP000007030"/>
    </source>
</evidence>
<name>F2NNK1_MARHT</name>
<evidence type="ECO:0000313" key="3">
    <source>
        <dbReference type="EMBL" id="AEB11016.1"/>
    </source>
</evidence>
<dbReference type="Proteomes" id="UP000007030">
    <property type="component" value="Chromosome"/>
</dbReference>
<dbReference type="InterPro" id="IPR042150">
    <property type="entry name" value="MmRce1-like"/>
</dbReference>
<keyword evidence="4" id="KW-1185">Reference proteome</keyword>
<dbReference type="HOGENOM" id="CLU_064706_0_1_0"/>
<keyword evidence="1" id="KW-1133">Transmembrane helix</keyword>
<dbReference type="Pfam" id="PF02517">
    <property type="entry name" value="Rce1-like"/>
    <property type="match status" value="1"/>
</dbReference>
<keyword evidence="1" id="KW-0812">Transmembrane</keyword>
<dbReference type="EMBL" id="CP002630">
    <property type="protein sequence ID" value="AEB11016.1"/>
    <property type="molecule type" value="Genomic_DNA"/>
</dbReference>
<dbReference type="PANTHER" id="PTHR35797">
    <property type="entry name" value="PROTEASE-RELATED"/>
    <property type="match status" value="1"/>
</dbReference>
<evidence type="ECO:0000259" key="2">
    <source>
        <dbReference type="Pfam" id="PF02517"/>
    </source>
</evidence>
<feature type="transmembrane region" description="Helical" evidence="1">
    <location>
        <begin position="36"/>
        <end position="53"/>
    </location>
</feature>
<dbReference type="GO" id="GO:0004175">
    <property type="term" value="F:endopeptidase activity"/>
    <property type="evidence" value="ECO:0007669"/>
    <property type="project" value="UniProtKB-ARBA"/>
</dbReference>
<feature type="transmembrane region" description="Helical" evidence="1">
    <location>
        <begin position="69"/>
        <end position="94"/>
    </location>
</feature>
<keyword evidence="1" id="KW-0472">Membrane</keyword>
<dbReference type="InterPro" id="IPR003675">
    <property type="entry name" value="Rce1/LyrA-like_dom"/>
</dbReference>
<reference evidence="3 4" key="1">
    <citation type="journal article" date="2012" name="Stand. Genomic Sci.">
        <title>Complete genome sequence of the aerobic, heterotroph Marinithermus hydrothermalis type strain (T1(T)) from a deep-sea hydrothermal vent chimney.</title>
        <authorList>
            <person name="Copeland A."/>
            <person name="Gu W."/>
            <person name="Yasawong M."/>
            <person name="Lapidus A."/>
            <person name="Lucas S."/>
            <person name="Deshpande S."/>
            <person name="Pagani I."/>
            <person name="Tapia R."/>
            <person name="Cheng J.F."/>
            <person name="Goodwin L.A."/>
            <person name="Pitluck S."/>
            <person name="Liolios K."/>
            <person name="Ivanova N."/>
            <person name="Mavromatis K."/>
            <person name="Mikhailova N."/>
            <person name="Pati A."/>
            <person name="Chen A."/>
            <person name="Palaniappan K."/>
            <person name="Land M."/>
            <person name="Pan C."/>
            <person name="Brambilla E.M."/>
            <person name="Rohde M."/>
            <person name="Tindall B.J."/>
            <person name="Sikorski J."/>
            <person name="Goker M."/>
            <person name="Detter J.C."/>
            <person name="Bristow J."/>
            <person name="Eisen J.A."/>
            <person name="Markowitz V."/>
            <person name="Hugenholtz P."/>
            <person name="Kyrpides N.C."/>
            <person name="Klenk H.P."/>
            <person name="Woyke T."/>
        </authorList>
    </citation>
    <scope>NUCLEOTIDE SEQUENCE [LARGE SCALE GENOMIC DNA]</scope>
    <source>
        <strain evidence="4">DSM 14884 / JCM 11576 / T1</strain>
    </source>
</reference>
<dbReference type="RefSeq" id="WP_013703071.1">
    <property type="nucleotide sequence ID" value="NC_015387.1"/>
</dbReference>
<dbReference type="PANTHER" id="PTHR35797:SF1">
    <property type="entry name" value="PROTEASE"/>
    <property type="match status" value="1"/>
</dbReference>
<feature type="transmembrane region" description="Helical" evidence="1">
    <location>
        <begin position="240"/>
        <end position="260"/>
    </location>
</feature>
<dbReference type="AlphaFoldDB" id="F2NNK1"/>
<organism evidence="3 4">
    <name type="scientific">Marinithermus hydrothermalis (strain DSM 14884 / JCM 11576 / T1)</name>
    <dbReference type="NCBI Taxonomy" id="869210"/>
    <lineage>
        <taxon>Bacteria</taxon>
        <taxon>Thermotogati</taxon>
        <taxon>Deinococcota</taxon>
        <taxon>Deinococci</taxon>
        <taxon>Thermales</taxon>
        <taxon>Thermaceae</taxon>
        <taxon>Marinithermus</taxon>
    </lineage>
</organism>
<evidence type="ECO:0000256" key="1">
    <source>
        <dbReference type="SAM" id="Phobius"/>
    </source>
</evidence>
<protein>
    <submittedName>
        <fullName evidence="3">Abortive infection protein</fullName>
    </submittedName>
</protein>
<dbReference type="OrthoDB" id="9777755at2"/>
<dbReference type="KEGG" id="mhd:Marky_0255"/>